<dbReference type="InterPro" id="IPR002401">
    <property type="entry name" value="Cyt_P450_E_grp-I"/>
</dbReference>
<evidence type="ECO:0000256" key="12">
    <source>
        <dbReference type="ARBA" id="ARBA00023136"/>
    </source>
</evidence>
<dbReference type="GO" id="GO:0006082">
    <property type="term" value="P:organic acid metabolic process"/>
    <property type="evidence" value="ECO:0007669"/>
    <property type="project" value="TreeGrafter"/>
</dbReference>
<reference evidence="13" key="2">
    <citation type="submission" date="2025-09" db="UniProtKB">
        <authorList>
            <consortium name="Ensembl"/>
        </authorList>
    </citation>
    <scope>IDENTIFICATION</scope>
</reference>
<proteinExistence type="inferred from homology"/>
<keyword evidence="9" id="KW-0560">Oxidoreductase</keyword>
<keyword evidence="14" id="KW-1185">Reference proteome</keyword>
<evidence type="ECO:0000256" key="3">
    <source>
        <dbReference type="ARBA" id="ARBA00004406"/>
    </source>
</evidence>
<evidence type="ECO:0000256" key="7">
    <source>
        <dbReference type="ARBA" id="ARBA00022824"/>
    </source>
</evidence>
<evidence type="ECO:0000256" key="11">
    <source>
        <dbReference type="ARBA" id="ARBA00023033"/>
    </source>
</evidence>
<evidence type="ECO:0000256" key="1">
    <source>
        <dbReference type="ARBA" id="ARBA00001971"/>
    </source>
</evidence>
<organism evidence="13 14">
    <name type="scientific">Hippocampus comes</name>
    <name type="common">Tiger tail seahorse</name>
    <dbReference type="NCBI Taxonomy" id="109280"/>
    <lineage>
        <taxon>Eukaryota</taxon>
        <taxon>Metazoa</taxon>
        <taxon>Chordata</taxon>
        <taxon>Craniata</taxon>
        <taxon>Vertebrata</taxon>
        <taxon>Euteleostomi</taxon>
        <taxon>Actinopterygii</taxon>
        <taxon>Neopterygii</taxon>
        <taxon>Teleostei</taxon>
        <taxon>Neoteleostei</taxon>
        <taxon>Acanthomorphata</taxon>
        <taxon>Syngnathiaria</taxon>
        <taxon>Syngnathiformes</taxon>
        <taxon>Syngnathoidei</taxon>
        <taxon>Syngnathidae</taxon>
        <taxon>Hippocampus</taxon>
    </lineage>
</organism>
<evidence type="ECO:0008006" key="15">
    <source>
        <dbReference type="Google" id="ProtNLM"/>
    </source>
</evidence>
<dbReference type="AlphaFoldDB" id="A0A3Q2XZX3"/>
<keyword evidence="6" id="KW-0479">Metal-binding</keyword>
<comment type="subcellular location">
    <subcellularLocation>
        <location evidence="3">Endoplasmic reticulum membrane</location>
        <topology evidence="3">Peripheral membrane protein</topology>
    </subcellularLocation>
    <subcellularLocation>
        <location evidence="2">Microsome membrane</location>
        <topology evidence="2">Peripheral membrane protein</topology>
    </subcellularLocation>
</comment>
<keyword evidence="10" id="KW-0408">Iron</keyword>
<dbReference type="Gene3D" id="1.10.630.10">
    <property type="entry name" value="Cytochrome P450"/>
    <property type="match status" value="1"/>
</dbReference>
<evidence type="ECO:0000256" key="8">
    <source>
        <dbReference type="ARBA" id="ARBA00022848"/>
    </source>
</evidence>
<dbReference type="STRING" id="109280.ENSHCOP00000010713"/>
<dbReference type="GO" id="GO:0020037">
    <property type="term" value="F:heme binding"/>
    <property type="evidence" value="ECO:0007669"/>
    <property type="project" value="InterPro"/>
</dbReference>
<dbReference type="GeneTree" id="ENSGT00950000182879"/>
<evidence type="ECO:0000256" key="4">
    <source>
        <dbReference type="ARBA" id="ARBA00010617"/>
    </source>
</evidence>
<accession>A0A3Q2XZX3</accession>
<evidence type="ECO:0000256" key="2">
    <source>
        <dbReference type="ARBA" id="ARBA00004174"/>
    </source>
</evidence>
<keyword evidence="7" id="KW-0256">Endoplasmic reticulum</keyword>
<dbReference type="Proteomes" id="UP000264820">
    <property type="component" value="Unplaced"/>
</dbReference>
<dbReference type="InterPro" id="IPR036396">
    <property type="entry name" value="Cyt_P450_sf"/>
</dbReference>
<dbReference type="GO" id="GO:0005506">
    <property type="term" value="F:iron ion binding"/>
    <property type="evidence" value="ECO:0007669"/>
    <property type="project" value="InterPro"/>
</dbReference>
<dbReference type="SUPFAM" id="SSF48264">
    <property type="entry name" value="Cytochrome P450"/>
    <property type="match status" value="1"/>
</dbReference>
<comment type="cofactor">
    <cofactor evidence="1">
        <name>heme</name>
        <dbReference type="ChEBI" id="CHEBI:30413"/>
    </cofactor>
</comment>
<keyword evidence="12" id="KW-0472">Membrane</keyword>
<dbReference type="GO" id="GO:0006805">
    <property type="term" value="P:xenobiotic metabolic process"/>
    <property type="evidence" value="ECO:0007669"/>
    <property type="project" value="TreeGrafter"/>
</dbReference>
<dbReference type="InterPro" id="IPR001128">
    <property type="entry name" value="Cyt_P450"/>
</dbReference>
<dbReference type="GO" id="GO:0016712">
    <property type="term" value="F:oxidoreductase activity, acting on paired donors, with incorporation or reduction of molecular oxygen, reduced flavin or flavoprotein as one donor, and incorporation of one atom of oxygen"/>
    <property type="evidence" value="ECO:0007669"/>
    <property type="project" value="TreeGrafter"/>
</dbReference>
<keyword evidence="5" id="KW-0349">Heme</keyword>
<evidence type="ECO:0000313" key="13">
    <source>
        <dbReference type="Ensembl" id="ENSHCOP00000010713.1"/>
    </source>
</evidence>
<dbReference type="PRINTS" id="PR00463">
    <property type="entry name" value="EP450I"/>
</dbReference>
<evidence type="ECO:0000256" key="6">
    <source>
        <dbReference type="ARBA" id="ARBA00022723"/>
    </source>
</evidence>
<dbReference type="Pfam" id="PF00067">
    <property type="entry name" value="p450"/>
    <property type="match status" value="1"/>
</dbReference>
<keyword evidence="8" id="KW-0492">Microsome</keyword>
<evidence type="ECO:0000256" key="5">
    <source>
        <dbReference type="ARBA" id="ARBA00022617"/>
    </source>
</evidence>
<dbReference type="PANTHER" id="PTHR24300">
    <property type="entry name" value="CYTOCHROME P450 508A4-RELATED"/>
    <property type="match status" value="1"/>
</dbReference>
<evidence type="ECO:0000256" key="10">
    <source>
        <dbReference type="ARBA" id="ARBA00023004"/>
    </source>
</evidence>
<name>A0A3Q2XZX3_HIPCM</name>
<evidence type="ECO:0000313" key="14">
    <source>
        <dbReference type="Proteomes" id="UP000264820"/>
    </source>
</evidence>
<sequence length="323" mass="36457">MTKLRASRVLLSTQRILCRNHDAPQLTTGRHCVPPSPPAAPVQLAETYGNVFCIRVGQEKTVFVCGWKTVKEVLVTQADKFVDRPYQAFVTRLCAPLGGILCCNGKTWRTQRHFAMGMLRTFGLANGTLERSICQESQHLQRAMEEHKGELFDPADLLNRAVANIICQVIFGRRFDYSDPKIQQLHENLTDTFVRLYVPWAQLYNAFPALMKRLPGPHNGIFTNFQALQEFIGAQIKSHKLALDPSDPRDYIDAFLNEANGELGFTEENLVLCCMDLFLAGTETSSKTLQWGLIFLIQNPQIMGGFLLKDACPEWNAKWPILA</sequence>
<dbReference type="FunFam" id="1.10.630.10:FF:000238">
    <property type="entry name" value="Cytochrome P450 2A6"/>
    <property type="match status" value="1"/>
</dbReference>
<comment type="similarity">
    <text evidence="4">Belongs to the cytochrome P450 family.</text>
</comment>
<protein>
    <recommendedName>
        <fullName evidence="15">Cytochrome P450, family 2, subfamily N, polypeptide 13</fullName>
    </recommendedName>
</protein>
<dbReference type="GO" id="GO:0005789">
    <property type="term" value="C:endoplasmic reticulum membrane"/>
    <property type="evidence" value="ECO:0007669"/>
    <property type="project" value="UniProtKB-SubCell"/>
</dbReference>
<evidence type="ECO:0000256" key="9">
    <source>
        <dbReference type="ARBA" id="ARBA00023002"/>
    </source>
</evidence>
<keyword evidence="11" id="KW-0503">Monooxygenase</keyword>
<dbReference type="InterPro" id="IPR050182">
    <property type="entry name" value="Cytochrome_P450_fam2"/>
</dbReference>
<dbReference type="Ensembl" id="ENSHCOT00000017263.1">
    <property type="protein sequence ID" value="ENSHCOP00000010713.1"/>
    <property type="gene ID" value="ENSHCOG00000000384.1"/>
</dbReference>
<dbReference type="PANTHER" id="PTHR24300:SF177">
    <property type="entry name" value="CYTOCHROME P450 2J2"/>
    <property type="match status" value="1"/>
</dbReference>
<dbReference type="OMA" id="ENIWEES"/>
<reference evidence="13" key="1">
    <citation type="submission" date="2025-08" db="UniProtKB">
        <authorList>
            <consortium name="Ensembl"/>
        </authorList>
    </citation>
    <scope>IDENTIFICATION</scope>
</reference>